<accession>A0A6J5MQ59</accession>
<dbReference type="EMBL" id="LR796492">
    <property type="protein sequence ID" value="CAB4147176.1"/>
    <property type="molecule type" value="Genomic_DNA"/>
</dbReference>
<gene>
    <name evidence="3" type="ORF">UFOVP519_15</name>
</gene>
<evidence type="ECO:0000259" key="1">
    <source>
        <dbReference type="Pfam" id="PF03354"/>
    </source>
</evidence>
<name>A0A6J5MQ59_9CAUD</name>
<feature type="domain" description="Terminase large subunit-like endonuclease" evidence="2">
    <location>
        <begin position="211"/>
        <end position="331"/>
    </location>
</feature>
<dbReference type="InterPro" id="IPR046461">
    <property type="entry name" value="TerL_ATPase"/>
</dbReference>
<dbReference type="Pfam" id="PF20441">
    <property type="entry name" value="TerL_nuclease"/>
    <property type="match status" value="2"/>
</dbReference>
<protein>
    <submittedName>
        <fullName evidence="3">COG4626 Phage terminase-like protein, large subunit</fullName>
    </submittedName>
</protein>
<feature type="domain" description="Terminase large subunit-like endonuclease" evidence="2">
    <location>
        <begin position="340"/>
        <end position="457"/>
    </location>
</feature>
<dbReference type="GO" id="GO:0004519">
    <property type="term" value="F:endonuclease activity"/>
    <property type="evidence" value="ECO:0007669"/>
    <property type="project" value="InterPro"/>
</dbReference>
<dbReference type="InterPro" id="IPR046462">
    <property type="entry name" value="TerL_nuclease"/>
</dbReference>
<dbReference type="PANTHER" id="PTHR41287">
    <property type="match status" value="1"/>
</dbReference>
<dbReference type="Pfam" id="PF03354">
    <property type="entry name" value="TerL_ATPase"/>
    <property type="match status" value="1"/>
</dbReference>
<reference evidence="3" key="1">
    <citation type="submission" date="2020-04" db="EMBL/GenBank/DDBJ databases">
        <authorList>
            <person name="Chiriac C."/>
            <person name="Salcher M."/>
            <person name="Ghai R."/>
            <person name="Kavagutti S V."/>
        </authorList>
    </citation>
    <scope>NUCLEOTIDE SEQUENCE</scope>
</reference>
<dbReference type="PANTHER" id="PTHR41287:SF1">
    <property type="entry name" value="PROTEIN YMFN"/>
    <property type="match status" value="1"/>
</dbReference>
<dbReference type="Gene3D" id="3.40.50.300">
    <property type="entry name" value="P-loop containing nucleotide triphosphate hydrolases"/>
    <property type="match status" value="1"/>
</dbReference>
<sequence>MNKQSDGDLVTQFASEWLTTSKGVRAGEPLVFTEWQRWLLNALLERRTDGRLRNRRALIGLPRKQGKSLLGSTLALYGLFAGEAGAEVYSAAGDRQQARIVFNEAKQQIQNSPMLSAECNVYRDAIEVRRFGAVYRVLSSDGKLQQGLNPSMVVFDELHVQHNDDLWDALTLGSGARLDPITIGITTAGFDLETLCGRLYQYGKSVAAQEIVDDNFGFYWWEANKDCDINNVAQWNKANPNLVLGLIDAEDMQVSARQTSEMAFRRYRLNQWVRSQESWLPVGAWENMVGDATINTDDECYVGIDMALKHDSIAIVIAQPQENGKVHVEAKIWHPDMEGIDIAEVEQHLRMLHLKYEVREFAYDPAYFQRSAESLMDDGLPMVEFPQSSQRMIPACGNAYDMIAAGRLVHSGSPMFTDQVLSAAQRMTENGWRLSKGKSRRKIDAAIAMCMALDRATRRSIITPAPTVASVW</sequence>
<evidence type="ECO:0000313" key="3">
    <source>
        <dbReference type="EMBL" id="CAB4147176.1"/>
    </source>
</evidence>
<dbReference type="Gene3D" id="3.30.420.240">
    <property type="match status" value="1"/>
</dbReference>
<dbReference type="InterPro" id="IPR005021">
    <property type="entry name" value="Terminase_largesu-like"/>
</dbReference>
<dbReference type="InterPro" id="IPR027417">
    <property type="entry name" value="P-loop_NTPase"/>
</dbReference>
<proteinExistence type="predicted"/>
<organism evidence="3">
    <name type="scientific">uncultured Caudovirales phage</name>
    <dbReference type="NCBI Taxonomy" id="2100421"/>
    <lineage>
        <taxon>Viruses</taxon>
        <taxon>Duplodnaviria</taxon>
        <taxon>Heunggongvirae</taxon>
        <taxon>Uroviricota</taxon>
        <taxon>Caudoviricetes</taxon>
        <taxon>Peduoviridae</taxon>
        <taxon>Maltschvirus</taxon>
        <taxon>Maltschvirus maltsch</taxon>
    </lineage>
</organism>
<feature type="domain" description="Terminase large subunit-like ATPase" evidence="1">
    <location>
        <begin position="34"/>
        <end position="204"/>
    </location>
</feature>
<evidence type="ECO:0000259" key="2">
    <source>
        <dbReference type="Pfam" id="PF20441"/>
    </source>
</evidence>